<feature type="transmembrane region" description="Helical" evidence="7">
    <location>
        <begin position="422"/>
        <end position="442"/>
    </location>
</feature>
<comment type="subcellular location">
    <subcellularLocation>
        <location evidence="1">Cell membrane</location>
        <topology evidence="1">Multi-pass membrane protein</topology>
    </subcellularLocation>
</comment>
<evidence type="ECO:0000256" key="4">
    <source>
        <dbReference type="ARBA" id="ARBA00022692"/>
    </source>
</evidence>
<evidence type="ECO:0000256" key="1">
    <source>
        <dbReference type="ARBA" id="ARBA00004651"/>
    </source>
</evidence>
<organism evidence="8 9">
    <name type="scientific">Pseudomonas helmanticensis</name>
    <dbReference type="NCBI Taxonomy" id="1471381"/>
    <lineage>
        <taxon>Bacteria</taxon>
        <taxon>Pseudomonadati</taxon>
        <taxon>Pseudomonadota</taxon>
        <taxon>Gammaproteobacteria</taxon>
        <taxon>Pseudomonadales</taxon>
        <taxon>Pseudomonadaceae</taxon>
        <taxon>Pseudomonas</taxon>
    </lineage>
</organism>
<proteinExistence type="predicted"/>
<dbReference type="PANTHER" id="PTHR43549:SF2">
    <property type="entry name" value="MULTIDRUG RESISTANCE PROTEIN NORM-RELATED"/>
    <property type="match status" value="1"/>
</dbReference>
<dbReference type="GO" id="GO:0042910">
    <property type="term" value="F:xenobiotic transmembrane transporter activity"/>
    <property type="evidence" value="ECO:0007669"/>
    <property type="project" value="InterPro"/>
</dbReference>
<keyword evidence="6 7" id="KW-0472">Membrane</keyword>
<dbReference type="EMBL" id="SOCQ01000004">
    <property type="protein sequence ID" value="TDV49634.1"/>
    <property type="molecule type" value="Genomic_DNA"/>
</dbReference>
<feature type="transmembrane region" description="Helical" evidence="7">
    <location>
        <begin position="358"/>
        <end position="378"/>
    </location>
</feature>
<feature type="transmembrane region" description="Helical" evidence="7">
    <location>
        <begin position="233"/>
        <end position="253"/>
    </location>
</feature>
<evidence type="ECO:0000256" key="3">
    <source>
        <dbReference type="ARBA" id="ARBA00022475"/>
    </source>
</evidence>
<feature type="transmembrane region" description="Helical" evidence="7">
    <location>
        <begin position="205"/>
        <end position="227"/>
    </location>
</feature>
<feature type="transmembrane region" description="Helical" evidence="7">
    <location>
        <begin position="137"/>
        <end position="162"/>
    </location>
</feature>
<name>A0A4R7VJL1_9PSED</name>
<evidence type="ECO:0000256" key="7">
    <source>
        <dbReference type="SAM" id="Phobius"/>
    </source>
</evidence>
<dbReference type="GO" id="GO:0015297">
    <property type="term" value="F:antiporter activity"/>
    <property type="evidence" value="ECO:0007669"/>
    <property type="project" value="InterPro"/>
</dbReference>
<keyword evidence="2" id="KW-0813">Transport</keyword>
<dbReference type="InterPro" id="IPR052031">
    <property type="entry name" value="Membrane_Transporter-Flippase"/>
</dbReference>
<dbReference type="AlphaFoldDB" id="A0A4R7VJL1"/>
<dbReference type="GO" id="GO:0005886">
    <property type="term" value="C:plasma membrane"/>
    <property type="evidence" value="ECO:0007669"/>
    <property type="project" value="UniProtKB-SubCell"/>
</dbReference>
<dbReference type="Proteomes" id="UP000295804">
    <property type="component" value="Unassembled WGS sequence"/>
</dbReference>
<keyword evidence="4 7" id="KW-0812">Transmembrane</keyword>
<evidence type="ECO:0000256" key="6">
    <source>
        <dbReference type="ARBA" id="ARBA00023136"/>
    </source>
</evidence>
<evidence type="ECO:0000256" key="2">
    <source>
        <dbReference type="ARBA" id="ARBA00022448"/>
    </source>
</evidence>
<comment type="caution">
    <text evidence="8">The sequence shown here is derived from an EMBL/GenBank/DDBJ whole genome shotgun (WGS) entry which is preliminary data.</text>
</comment>
<evidence type="ECO:0000313" key="8">
    <source>
        <dbReference type="EMBL" id="TDV49634.1"/>
    </source>
</evidence>
<evidence type="ECO:0000256" key="5">
    <source>
        <dbReference type="ARBA" id="ARBA00022989"/>
    </source>
</evidence>
<gene>
    <name evidence="8" type="ORF">EDF87_104280</name>
</gene>
<dbReference type="InterPro" id="IPR002528">
    <property type="entry name" value="MATE_fam"/>
</dbReference>
<dbReference type="PANTHER" id="PTHR43549">
    <property type="entry name" value="MULTIDRUG RESISTANCE PROTEIN YPNP-RELATED"/>
    <property type="match status" value="1"/>
</dbReference>
<feature type="transmembrane region" description="Helical" evidence="7">
    <location>
        <begin position="55"/>
        <end position="79"/>
    </location>
</feature>
<protein>
    <submittedName>
        <fullName evidence="8">Na+-driven multidrug efflux pump</fullName>
    </submittedName>
</protein>
<keyword evidence="3" id="KW-1003">Cell membrane</keyword>
<accession>A0A4R7VJL1</accession>
<dbReference type="Pfam" id="PF01554">
    <property type="entry name" value="MatE"/>
    <property type="match status" value="2"/>
</dbReference>
<feature type="transmembrane region" description="Helical" evidence="7">
    <location>
        <begin position="317"/>
        <end position="337"/>
    </location>
</feature>
<sequence>MTRGNLHFICRRDIFWHTPTTLRIIRATAPRQEHSNTNMTTYHARFTEGPVGRHVLSMAGTSALGLLAVFLVDILTLMYVSMLDDQSLLAAVGLGKTLMFINSAFSSGLVIGAGALLSERIGRHASRALSRLTSHMLIMALVLAGMIVLLEALFAQSLARWFGGDLAVYQNARLYLWTVVPSSILIAATQMCVQMLRAQGQVKRALVVLLTGAGTLAVADPLFIFGFDMGLEGAAVSCLVSATAALILGLVWVKRHIGMSMQIHVRLLALHTGRTLRVALPAMLGNLAMPVGITYLMVVMAGVGTSALAGMAVVDRILQFGYCVFFALPGALVPVIAQNLGAGRDDRVKAIVVFTRRCVVLYGMALWLCLALAGPWIADHFHLVDAGRALFMAFCQVGAGLWIVFGLDFVAQSMFLTMNRAWWVPVFGWVRGTLGTLPFVYVGVRFFGGSGAVIGMWTGNALVALAAIVTASVVSRRFFARREQALHQH</sequence>
<feature type="transmembrane region" description="Helical" evidence="7">
    <location>
        <begin position="454"/>
        <end position="474"/>
    </location>
</feature>
<feature type="transmembrane region" description="Helical" evidence="7">
    <location>
        <begin position="99"/>
        <end position="117"/>
    </location>
</feature>
<feature type="transmembrane region" description="Helical" evidence="7">
    <location>
        <begin position="287"/>
        <end position="311"/>
    </location>
</feature>
<feature type="transmembrane region" description="Helical" evidence="7">
    <location>
        <begin position="174"/>
        <end position="193"/>
    </location>
</feature>
<keyword evidence="5 7" id="KW-1133">Transmembrane helix</keyword>
<evidence type="ECO:0000313" key="9">
    <source>
        <dbReference type="Proteomes" id="UP000295804"/>
    </source>
</evidence>
<reference evidence="8 9" key="1">
    <citation type="submission" date="2019-03" db="EMBL/GenBank/DDBJ databases">
        <title>Genomic analyses of the natural microbiome of Caenorhabditis elegans.</title>
        <authorList>
            <person name="Samuel B."/>
        </authorList>
    </citation>
    <scope>NUCLEOTIDE SEQUENCE [LARGE SCALE GENOMIC DNA]</scope>
    <source>
        <strain evidence="8 9">BIGb0525</strain>
    </source>
</reference>
<feature type="transmembrane region" description="Helical" evidence="7">
    <location>
        <begin position="390"/>
        <end position="410"/>
    </location>
</feature>